<sequence length="162" mass="17844">MNRRISVFLATHVLTLAAGFGSGVYLLPILTAPDGPSASSVAEAMANSTHEARFRRDLKGSDAVHWADGKVSVSHSQIAFDGRMGPGPDYKVYLSREYVDTRGDFLRIKQDATLIGDVKTFNRFLLDVPDHVDIDDYTTVVVWCEAFSQFISAAQYRMGPQA</sequence>
<proteinExistence type="predicted"/>
<gene>
    <name evidence="2" type="ORF">QE424_003000</name>
</gene>
<dbReference type="Proteomes" id="UP001226084">
    <property type="component" value="Unassembled WGS sequence"/>
</dbReference>
<dbReference type="InterPro" id="IPR019545">
    <property type="entry name" value="DM13_domain"/>
</dbReference>
<dbReference type="AlphaFoldDB" id="A0AAP5AKK2"/>
<protein>
    <recommendedName>
        <fullName evidence="1">DM13 domain-containing protein</fullName>
    </recommendedName>
</protein>
<dbReference type="Pfam" id="PF10517">
    <property type="entry name" value="DM13"/>
    <property type="match status" value="1"/>
</dbReference>
<evidence type="ECO:0000313" key="2">
    <source>
        <dbReference type="EMBL" id="MDQ1109841.1"/>
    </source>
</evidence>
<accession>A0AAP5AKK2</accession>
<feature type="domain" description="DM13" evidence="1">
    <location>
        <begin position="52"/>
        <end position="157"/>
    </location>
</feature>
<name>A0AAP5AKK2_9GAMM</name>
<dbReference type="PROSITE" id="PS51549">
    <property type="entry name" value="DM13"/>
    <property type="match status" value="1"/>
</dbReference>
<dbReference type="RefSeq" id="WP_095364493.1">
    <property type="nucleotide sequence ID" value="NZ_CP183298.1"/>
</dbReference>
<evidence type="ECO:0000313" key="3">
    <source>
        <dbReference type="Proteomes" id="UP001226084"/>
    </source>
</evidence>
<dbReference type="EMBL" id="JAUTAS010000001">
    <property type="protein sequence ID" value="MDQ1109841.1"/>
    <property type="molecule type" value="Genomic_DNA"/>
</dbReference>
<reference evidence="2" key="1">
    <citation type="submission" date="2023-07" db="EMBL/GenBank/DDBJ databases">
        <title>Functional and genomic diversity of the sorghum phyllosphere microbiome.</title>
        <authorList>
            <person name="Shade A."/>
        </authorList>
    </citation>
    <scope>NUCLEOTIDE SEQUENCE</scope>
    <source>
        <strain evidence="2">SORGH_AS_0457</strain>
    </source>
</reference>
<comment type="caution">
    <text evidence="2">The sequence shown here is derived from an EMBL/GenBank/DDBJ whole genome shotgun (WGS) entry which is preliminary data.</text>
</comment>
<evidence type="ECO:0000259" key="1">
    <source>
        <dbReference type="PROSITE" id="PS51549"/>
    </source>
</evidence>
<organism evidence="2 3">
    <name type="scientific">Stenotrophomonas rhizophila</name>
    <dbReference type="NCBI Taxonomy" id="216778"/>
    <lineage>
        <taxon>Bacteria</taxon>
        <taxon>Pseudomonadati</taxon>
        <taxon>Pseudomonadota</taxon>
        <taxon>Gammaproteobacteria</taxon>
        <taxon>Lysobacterales</taxon>
        <taxon>Lysobacteraceae</taxon>
        <taxon>Stenotrophomonas</taxon>
    </lineage>
</organism>